<proteinExistence type="inferred from homology"/>
<reference evidence="12 13" key="1">
    <citation type="submission" date="2020-02" db="EMBL/GenBank/DDBJ databases">
        <authorList>
            <person name="Rodrigo-Torres L."/>
            <person name="Arahal R. D."/>
            <person name="Lucena T."/>
        </authorList>
    </citation>
    <scope>NUCLEOTIDE SEQUENCE [LARGE SCALE GENOMIC DNA]</scope>
    <source>
        <strain evidence="12 13">CECT 9734</strain>
    </source>
</reference>
<evidence type="ECO:0000256" key="7">
    <source>
        <dbReference type="ARBA" id="ARBA00022795"/>
    </source>
</evidence>
<keyword evidence="12" id="KW-0969">Cilium</keyword>
<evidence type="ECO:0000256" key="9">
    <source>
        <dbReference type="ARBA" id="ARBA00023225"/>
    </source>
</evidence>
<keyword evidence="13" id="KW-1185">Reference proteome</keyword>
<feature type="compositionally biased region" description="Polar residues" evidence="10">
    <location>
        <begin position="46"/>
        <end position="58"/>
    </location>
</feature>
<evidence type="ECO:0000259" key="11">
    <source>
        <dbReference type="Pfam" id="PF02108"/>
    </source>
</evidence>
<keyword evidence="7" id="KW-1005">Bacterial flagellum biogenesis</keyword>
<dbReference type="SUPFAM" id="SSF160527">
    <property type="entry name" value="V-type ATPase subunit E-like"/>
    <property type="match status" value="1"/>
</dbReference>
<keyword evidence="6" id="KW-0963">Cytoplasm</keyword>
<dbReference type="Proteomes" id="UP000481517">
    <property type="component" value="Unassembled WGS sequence"/>
</dbReference>
<dbReference type="GO" id="GO:0005829">
    <property type="term" value="C:cytosol"/>
    <property type="evidence" value="ECO:0007669"/>
    <property type="project" value="TreeGrafter"/>
</dbReference>
<feature type="region of interest" description="Disordered" evidence="10">
    <location>
        <begin position="1"/>
        <end position="66"/>
    </location>
</feature>
<comment type="subcellular location">
    <subcellularLocation>
        <location evidence="2">Cytoplasm</location>
    </subcellularLocation>
</comment>
<sequence>MPTFKPFELNANNHETAATADQEWTSWDFQRLPKRSTAATDEAANAQESASFEPQSELKQLREKARAEAFQQGLEQGREQGFTEGYKDGQEQAQKATEEAFTERCSKTLTPLSSMVEHFNQAVAKLDEQFAESLVQLALTVGKQLAGEALEVHPEQILTLVREILHEDPFIKDRPTLLLHPDDHTLVAEHLATELQQAGWKLRHDERVGRGGCRLVSEHGELDATLETRWQRITEQLRGSHGGN</sequence>
<dbReference type="InterPro" id="IPR051472">
    <property type="entry name" value="T3SS_Stator/FliH"/>
</dbReference>
<dbReference type="AlphaFoldDB" id="A0A6S6WML7"/>
<evidence type="ECO:0000256" key="2">
    <source>
        <dbReference type="ARBA" id="ARBA00004496"/>
    </source>
</evidence>
<comment type="similarity">
    <text evidence="3">Belongs to the FliH family.</text>
</comment>
<evidence type="ECO:0000256" key="10">
    <source>
        <dbReference type="SAM" id="MobiDB-lite"/>
    </source>
</evidence>
<dbReference type="GO" id="GO:0015031">
    <property type="term" value="P:protein transport"/>
    <property type="evidence" value="ECO:0007669"/>
    <property type="project" value="UniProtKB-KW"/>
</dbReference>
<evidence type="ECO:0000256" key="8">
    <source>
        <dbReference type="ARBA" id="ARBA00022927"/>
    </source>
</evidence>
<dbReference type="PRINTS" id="PR01003">
    <property type="entry name" value="FLGFLIH"/>
</dbReference>
<keyword evidence="12" id="KW-0966">Cell projection</keyword>
<keyword evidence="8" id="KW-0653">Protein transport</keyword>
<dbReference type="EMBL" id="CADCXY010000003">
    <property type="protein sequence ID" value="CAB0151053.1"/>
    <property type="molecule type" value="Genomic_DNA"/>
</dbReference>
<evidence type="ECO:0000313" key="12">
    <source>
        <dbReference type="EMBL" id="CAB0151053.1"/>
    </source>
</evidence>
<dbReference type="GO" id="GO:0009288">
    <property type="term" value="C:bacterial-type flagellum"/>
    <property type="evidence" value="ECO:0007669"/>
    <property type="project" value="InterPro"/>
</dbReference>
<dbReference type="GO" id="GO:0003774">
    <property type="term" value="F:cytoskeletal motor activity"/>
    <property type="evidence" value="ECO:0007669"/>
    <property type="project" value="InterPro"/>
</dbReference>
<evidence type="ECO:0000256" key="4">
    <source>
        <dbReference type="ARBA" id="ARBA00016507"/>
    </source>
</evidence>
<organism evidence="12 13">
    <name type="scientific">Pseudidiomarina piscicola</name>
    <dbReference type="NCBI Taxonomy" id="2614830"/>
    <lineage>
        <taxon>Bacteria</taxon>
        <taxon>Pseudomonadati</taxon>
        <taxon>Pseudomonadota</taxon>
        <taxon>Gammaproteobacteria</taxon>
        <taxon>Alteromonadales</taxon>
        <taxon>Idiomarinaceae</taxon>
        <taxon>Pseudidiomarina</taxon>
    </lineage>
</organism>
<evidence type="ECO:0000256" key="1">
    <source>
        <dbReference type="ARBA" id="ARBA00003041"/>
    </source>
</evidence>
<protein>
    <recommendedName>
        <fullName evidence="4">Flagellar assembly protein FliH</fullName>
    </recommendedName>
</protein>
<accession>A0A6S6WML7</accession>
<evidence type="ECO:0000313" key="13">
    <source>
        <dbReference type="Proteomes" id="UP000481517"/>
    </source>
</evidence>
<dbReference type="PANTHER" id="PTHR34982">
    <property type="entry name" value="YOP PROTEINS TRANSLOCATION PROTEIN L"/>
    <property type="match status" value="1"/>
</dbReference>
<evidence type="ECO:0000256" key="6">
    <source>
        <dbReference type="ARBA" id="ARBA00022490"/>
    </source>
</evidence>
<dbReference type="PANTHER" id="PTHR34982:SF1">
    <property type="entry name" value="FLAGELLAR ASSEMBLY PROTEIN FLIH"/>
    <property type="match status" value="1"/>
</dbReference>
<dbReference type="Pfam" id="PF02108">
    <property type="entry name" value="FliH"/>
    <property type="match status" value="1"/>
</dbReference>
<name>A0A6S6WML7_9GAMM</name>
<evidence type="ECO:0000256" key="5">
    <source>
        <dbReference type="ARBA" id="ARBA00022448"/>
    </source>
</evidence>
<dbReference type="GO" id="GO:0044781">
    <property type="term" value="P:bacterial-type flagellum organization"/>
    <property type="evidence" value="ECO:0007669"/>
    <property type="project" value="UniProtKB-KW"/>
</dbReference>
<keyword evidence="9" id="KW-1006">Bacterial flagellum protein export</keyword>
<keyword evidence="5" id="KW-0813">Transport</keyword>
<dbReference type="RefSeq" id="WP_173920457.1">
    <property type="nucleotide sequence ID" value="NZ_CADCXY010000003.1"/>
</dbReference>
<gene>
    <name evidence="12" type="primary">fliH</name>
    <name evidence="12" type="ORF">PSI9734_01470</name>
</gene>
<dbReference type="GO" id="GO:0071973">
    <property type="term" value="P:bacterial-type flagellum-dependent cell motility"/>
    <property type="evidence" value="ECO:0007669"/>
    <property type="project" value="InterPro"/>
</dbReference>
<comment type="function">
    <text evidence="1">Needed for flagellar regrowth and assembly.</text>
</comment>
<dbReference type="InterPro" id="IPR018035">
    <property type="entry name" value="Flagellar_FliH/T3SS_HrpE"/>
</dbReference>
<dbReference type="InterPro" id="IPR000563">
    <property type="entry name" value="Flag_FliH"/>
</dbReference>
<evidence type="ECO:0000256" key="3">
    <source>
        <dbReference type="ARBA" id="ARBA00006602"/>
    </source>
</evidence>
<keyword evidence="12" id="KW-0282">Flagellum</keyword>
<feature type="domain" description="Flagellar assembly protein FliH/Type III secretion system HrpE" evidence="11">
    <location>
        <begin position="108"/>
        <end position="233"/>
    </location>
</feature>